<dbReference type="AlphaFoldDB" id="A0A507BBH2"/>
<accession>A0A507BBH2</accession>
<dbReference type="RefSeq" id="XP_030998297.1">
    <property type="nucleotide sequence ID" value="XM_031138228.1"/>
</dbReference>
<reference evidence="3 4" key="1">
    <citation type="submission" date="2019-06" db="EMBL/GenBank/DDBJ databases">
        <title>Draft genome sequence of the filamentous fungus Phialemoniopsis curvata isolated from diesel fuel.</title>
        <authorList>
            <person name="Varaljay V.A."/>
            <person name="Lyon W.J."/>
            <person name="Crouch A.L."/>
            <person name="Drake C.E."/>
            <person name="Hollomon J.M."/>
            <person name="Nadeau L.J."/>
            <person name="Nunn H.S."/>
            <person name="Stevenson B.S."/>
            <person name="Bojanowski C.L."/>
            <person name="Crookes-Goodson W.J."/>
        </authorList>
    </citation>
    <scope>NUCLEOTIDE SEQUENCE [LARGE SCALE GENOMIC DNA]</scope>
    <source>
        <strain evidence="3 4">D216</strain>
    </source>
</reference>
<dbReference type="GeneID" id="41971327"/>
<evidence type="ECO:0000256" key="1">
    <source>
        <dbReference type="SAM" id="MobiDB-lite"/>
    </source>
</evidence>
<dbReference type="InParanoid" id="A0A507BBH2"/>
<dbReference type="Proteomes" id="UP000319257">
    <property type="component" value="Unassembled WGS sequence"/>
</dbReference>
<keyword evidence="2" id="KW-0732">Signal</keyword>
<dbReference type="EMBL" id="SKBQ01000017">
    <property type="protein sequence ID" value="TPX16586.1"/>
    <property type="molecule type" value="Genomic_DNA"/>
</dbReference>
<feature type="region of interest" description="Disordered" evidence="1">
    <location>
        <begin position="112"/>
        <end position="132"/>
    </location>
</feature>
<sequence length="132" mass="14142">MVKLTTLLSPLAVLLLAQESAAAPFRSAHNHLHMRTLVHETSHSRPEGIAAVAARDRRIGAASAAAAVHMDAVKRAVAVERAAGSHEHGAAAMHKRLHSKRGKIKLYGHTHTHSQYSEMSEEPLGDAVKGEV</sequence>
<comment type="caution">
    <text evidence="3">The sequence shown here is derived from an EMBL/GenBank/DDBJ whole genome shotgun (WGS) entry which is preliminary data.</text>
</comment>
<feature type="signal peptide" evidence="2">
    <location>
        <begin position="1"/>
        <end position="22"/>
    </location>
</feature>
<evidence type="ECO:0000313" key="3">
    <source>
        <dbReference type="EMBL" id="TPX16586.1"/>
    </source>
</evidence>
<organism evidence="3 4">
    <name type="scientific">Thyridium curvatum</name>
    <dbReference type="NCBI Taxonomy" id="1093900"/>
    <lineage>
        <taxon>Eukaryota</taxon>
        <taxon>Fungi</taxon>
        <taxon>Dikarya</taxon>
        <taxon>Ascomycota</taxon>
        <taxon>Pezizomycotina</taxon>
        <taxon>Sordariomycetes</taxon>
        <taxon>Sordariomycetidae</taxon>
        <taxon>Thyridiales</taxon>
        <taxon>Thyridiaceae</taxon>
        <taxon>Thyridium</taxon>
    </lineage>
</organism>
<proteinExistence type="predicted"/>
<gene>
    <name evidence="3" type="ORF">E0L32_003880</name>
</gene>
<protein>
    <submittedName>
        <fullName evidence="3">Uncharacterized protein</fullName>
    </submittedName>
</protein>
<name>A0A507BBH2_9PEZI</name>
<feature type="chain" id="PRO_5021268531" evidence="2">
    <location>
        <begin position="23"/>
        <end position="132"/>
    </location>
</feature>
<evidence type="ECO:0000313" key="4">
    <source>
        <dbReference type="Proteomes" id="UP000319257"/>
    </source>
</evidence>
<keyword evidence="4" id="KW-1185">Reference proteome</keyword>
<evidence type="ECO:0000256" key="2">
    <source>
        <dbReference type="SAM" id="SignalP"/>
    </source>
</evidence>